<evidence type="ECO:0000256" key="3">
    <source>
        <dbReference type="ARBA" id="ARBA00022840"/>
    </source>
</evidence>
<evidence type="ECO:0000259" key="4">
    <source>
        <dbReference type="Pfam" id="PF01225"/>
    </source>
</evidence>
<dbReference type="PANTHER" id="PTHR43445:SF3">
    <property type="entry name" value="UDP-N-ACETYLMURAMATE--L-ALANINE LIGASE"/>
    <property type="match status" value="1"/>
</dbReference>
<feature type="non-terminal residue" evidence="7">
    <location>
        <position position="409"/>
    </location>
</feature>
<dbReference type="Gene3D" id="3.40.1190.10">
    <property type="entry name" value="Mur-like, catalytic domain"/>
    <property type="match status" value="1"/>
</dbReference>
<evidence type="ECO:0008006" key="8">
    <source>
        <dbReference type="Google" id="ProtNLM"/>
    </source>
</evidence>
<dbReference type="Pfam" id="PF01225">
    <property type="entry name" value="Mur_ligase"/>
    <property type="match status" value="1"/>
</dbReference>
<accession>A0A381XY12</accession>
<feature type="domain" description="Mur ligase C-terminal" evidence="5">
    <location>
        <begin position="292"/>
        <end position="387"/>
    </location>
</feature>
<evidence type="ECO:0000313" key="7">
    <source>
        <dbReference type="EMBL" id="SVA69696.1"/>
    </source>
</evidence>
<protein>
    <recommendedName>
        <fullName evidence="8">UDP-N-acetylmuramate--L-alanine ligase</fullName>
    </recommendedName>
</protein>
<dbReference type="InterPro" id="IPR036615">
    <property type="entry name" value="Mur_ligase_C_dom_sf"/>
</dbReference>
<dbReference type="SUPFAM" id="SSF53623">
    <property type="entry name" value="MurD-like peptide ligases, catalytic domain"/>
    <property type="match status" value="1"/>
</dbReference>
<organism evidence="7">
    <name type="scientific">marine metagenome</name>
    <dbReference type="NCBI Taxonomy" id="408172"/>
    <lineage>
        <taxon>unclassified sequences</taxon>
        <taxon>metagenomes</taxon>
        <taxon>ecological metagenomes</taxon>
    </lineage>
</organism>
<evidence type="ECO:0000259" key="5">
    <source>
        <dbReference type="Pfam" id="PF02875"/>
    </source>
</evidence>
<feature type="domain" description="Mur ligase central" evidence="6">
    <location>
        <begin position="101"/>
        <end position="268"/>
    </location>
</feature>
<dbReference type="GO" id="GO:0016881">
    <property type="term" value="F:acid-amino acid ligase activity"/>
    <property type="evidence" value="ECO:0007669"/>
    <property type="project" value="InterPro"/>
</dbReference>
<dbReference type="Gene3D" id="3.90.190.20">
    <property type="entry name" value="Mur ligase, C-terminal domain"/>
    <property type="match status" value="1"/>
</dbReference>
<dbReference type="Pfam" id="PF02875">
    <property type="entry name" value="Mur_ligase_C"/>
    <property type="match status" value="1"/>
</dbReference>
<keyword evidence="1" id="KW-0436">Ligase</keyword>
<name>A0A381XY12_9ZZZZ</name>
<sequence>MGMSSLAEYFINENKYVGGYDRDISENTDRLQKLGIEILFHDSFDRVNSKFLNKENTLIVYTPAIPVSNNLLSEFRGNKFTSVKRAELLGLVVNKGKCIAIAGTHGKTTTTCILAHLLNSSNIPTTSFIGGISENYNSNFLYNENQLFLVEADEYDKSFLNLSPDYACVTSIDPDHLDIYNDFRGVQSGFNSFIDNIKSDGFLIVQENLDYNYPKYGLSHNSDYSIENIRIHDGSYLFDIVTPEKNYENLKFSIPGKHNLMNALAAFVISIKLGCEFNLLKSALESFKGVKRRFTYHIRTKNRIYIDDYAHHPKEINSVYEALKEIYPEQDILVAFQPHLFTRTRDFVEEFADSLSQFEAVLLLDIYPARETPIDGVSSSWLLDKINSPIKKLVDKSDLSLEILNQNMK</sequence>
<dbReference type="InterPro" id="IPR036565">
    <property type="entry name" value="Mur-like_cat_sf"/>
</dbReference>
<dbReference type="Gene3D" id="3.40.50.720">
    <property type="entry name" value="NAD(P)-binding Rossmann-like Domain"/>
    <property type="match status" value="1"/>
</dbReference>
<evidence type="ECO:0000259" key="6">
    <source>
        <dbReference type="Pfam" id="PF08245"/>
    </source>
</evidence>
<dbReference type="EMBL" id="UINC01016804">
    <property type="protein sequence ID" value="SVA69696.1"/>
    <property type="molecule type" value="Genomic_DNA"/>
</dbReference>
<dbReference type="InterPro" id="IPR000713">
    <property type="entry name" value="Mur_ligase_N"/>
</dbReference>
<proteinExistence type="predicted"/>
<dbReference type="InterPro" id="IPR013221">
    <property type="entry name" value="Mur_ligase_cen"/>
</dbReference>
<dbReference type="InterPro" id="IPR050061">
    <property type="entry name" value="MurCDEF_pg_biosynth"/>
</dbReference>
<keyword evidence="3" id="KW-0067">ATP-binding</keyword>
<keyword evidence="2" id="KW-0547">Nucleotide-binding</keyword>
<dbReference type="PANTHER" id="PTHR43445">
    <property type="entry name" value="UDP-N-ACETYLMURAMATE--L-ALANINE LIGASE-RELATED"/>
    <property type="match status" value="1"/>
</dbReference>
<evidence type="ECO:0000256" key="2">
    <source>
        <dbReference type="ARBA" id="ARBA00022741"/>
    </source>
</evidence>
<dbReference type="InterPro" id="IPR004101">
    <property type="entry name" value="Mur_ligase_C"/>
</dbReference>
<dbReference type="AlphaFoldDB" id="A0A381XY12"/>
<dbReference type="GO" id="GO:0005524">
    <property type="term" value="F:ATP binding"/>
    <property type="evidence" value="ECO:0007669"/>
    <property type="project" value="UniProtKB-KW"/>
</dbReference>
<evidence type="ECO:0000256" key="1">
    <source>
        <dbReference type="ARBA" id="ARBA00022598"/>
    </source>
</evidence>
<feature type="domain" description="Mur ligase N-terminal catalytic" evidence="4">
    <location>
        <begin position="2"/>
        <end position="93"/>
    </location>
</feature>
<dbReference type="Pfam" id="PF08245">
    <property type="entry name" value="Mur_ligase_M"/>
    <property type="match status" value="1"/>
</dbReference>
<gene>
    <name evidence="7" type="ORF">METZ01_LOCUS122550</name>
</gene>
<dbReference type="SUPFAM" id="SSF51984">
    <property type="entry name" value="MurCD N-terminal domain"/>
    <property type="match status" value="1"/>
</dbReference>
<reference evidence="7" key="1">
    <citation type="submission" date="2018-05" db="EMBL/GenBank/DDBJ databases">
        <authorList>
            <person name="Lanie J.A."/>
            <person name="Ng W.-L."/>
            <person name="Kazmierczak K.M."/>
            <person name="Andrzejewski T.M."/>
            <person name="Davidsen T.M."/>
            <person name="Wayne K.J."/>
            <person name="Tettelin H."/>
            <person name="Glass J.I."/>
            <person name="Rusch D."/>
            <person name="Podicherti R."/>
            <person name="Tsui H.-C.T."/>
            <person name="Winkler M.E."/>
        </authorList>
    </citation>
    <scope>NUCLEOTIDE SEQUENCE</scope>
</reference>
<dbReference type="SUPFAM" id="SSF53244">
    <property type="entry name" value="MurD-like peptide ligases, peptide-binding domain"/>
    <property type="match status" value="1"/>
</dbReference>